<dbReference type="PROSITE" id="PS51257">
    <property type="entry name" value="PROKAR_LIPOPROTEIN"/>
    <property type="match status" value="1"/>
</dbReference>
<protein>
    <recommendedName>
        <fullName evidence="3">Lipoprotein</fullName>
    </recommendedName>
</protein>
<evidence type="ECO:0000313" key="2">
    <source>
        <dbReference type="Proteomes" id="UP000293863"/>
    </source>
</evidence>
<accession>A0A4Q7AP00</accession>
<organism evidence="1 2">
    <name type="scientific">Acinetobacter wuhouensis</name>
    <dbReference type="NCBI Taxonomy" id="1879050"/>
    <lineage>
        <taxon>Bacteria</taxon>
        <taxon>Pseudomonadati</taxon>
        <taxon>Pseudomonadota</taxon>
        <taxon>Gammaproteobacteria</taxon>
        <taxon>Moraxellales</taxon>
        <taxon>Moraxellaceae</taxon>
        <taxon>Acinetobacter</taxon>
    </lineage>
</organism>
<dbReference type="Proteomes" id="UP000293863">
    <property type="component" value="Unassembled WGS sequence"/>
</dbReference>
<dbReference type="RefSeq" id="WP_130131757.1">
    <property type="nucleotide sequence ID" value="NZ_SGSQ01000011.1"/>
</dbReference>
<evidence type="ECO:0008006" key="3">
    <source>
        <dbReference type="Google" id="ProtNLM"/>
    </source>
</evidence>
<sequence length="411" mass="46254">MKKLCISFLSLLMLSGCNDDNKENTSLINQNRLSIKGEGISETIILNKNNMNYDFVAYENDSYFSILFDSKERKPIQYGHITLDQVTKHGSLDTLLRVEDGINCPPLLKCTENTSYDLESKNGLNFIKVNFKDAPNFFYKPKSSESSSDEFITIPVVINGQFSANAPMNWPIFQIQRFPEYSTEGSFNFDGKAYVVKYIGIPDFQYENGELKSETISILLKSSIDTLNLVVRKRFDISDQYDNVFVSIYNNDFSSSSLPISHDSWQDDGNLIYLGLINVGMVDQNSGEIKNLNTNLKIPRSNAKLTLNGYKLETTPVGSSFIARAANDQKFYYIGSMYNNKNSELLIIQELKGHISLKFLVDGIENSTCGDRNTICEGVTYDGQGKNFTFKNVKLGTESLNGTVYFAGVLN</sequence>
<gene>
    <name evidence="1" type="ORF">EXU28_08795</name>
</gene>
<evidence type="ECO:0000313" key="1">
    <source>
        <dbReference type="EMBL" id="RZG46661.1"/>
    </source>
</evidence>
<dbReference type="EMBL" id="SGSQ01000011">
    <property type="protein sequence ID" value="RZG46661.1"/>
    <property type="molecule type" value="Genomic_DNA"/>
</dbReference>
<keyword evidence="2" id="KW-1185">Reference proteome</keyword>
<comment type="caution">
    <text evidence="1">The sequence shown here is derived from an EMBL/GenBank/DDBJ whole genome shotgun (WGS) entry which is preliminary data.</text>
</comment>
<dbReference type="AlphaFoldDB" id="A0A4Q7AP00"/>
<proteinExistence type="predicted"/>
<reference evidence="1 2" key="1">
    <citation type="submission" date="2019-02" db="EMBL/GenBank/DDBJ databases">
        <title>The Batch Genome Submission of Acinetobacter spp. strains.</title>
        <authorList>
            <person name="Qin J."/>
            <person name="Hu Y."/>
            <person name="Ye H."/>
            <person name="Wei L."/>
            <person name="Feng Y."/>
            <person name="Zong Z."/>
        </authorList>
    </citation>
    <scope>NUCLEOTIDE SEQUENCE [LARGE SCALE GENOMIC DNA]</scope>
    <source>
        <strain evidence="1 2">WCHAW060049</strain>
    </source>
</reference>
<name>A0A4Q7AP00_9GAMM</name>